<dbReference type="AlphaFoldDB" id="A5C1Z9"/>
<dbReference type="EMBL" id="AM479276">
    <property type="protein sequence ID" value="CAN79578.1"/>
    <property type="molecule type" value="Genomic_DNA"/>
</dbReference>
<organism evidence="1">
    <name type="scientific">Vitis vinifera</name>
    <name type="common">Grape</name>
    <dbReference type="NCBI Taxonomy" id="29760"/>
    <lineage>
        <taxon>Eukaryota</taxon>
        <taxon>Viridiplantae</taxon>
        <taxon>Streptophyta</taxon>
        <taxon>Embryophyta</taxon>
        <taxon>Tracheophyta</taxon>
        <taxon>Spermatophyta</taxon>
        <taxon>Magnoliopsida</taxon>
        <taxon>eudicotyledons</taxon>
        <taxon>Gunneridae</taxon>
        <taxon>Pentapetalae</taxon>
        <taxon>rosids</taxon>
        <taxon>Vitales</taxon>
        <taxon>Vitaceae</taxon>
        <taxon>Viteae</taxon>
        <taxon>Vitis</taxon>
    </lineage>
</organism>
<gene>
    <name evidence="1" type="ORF">VITISV_000546</name>
</gene>
<evidence type="ECO:0000313" key="1">
    <source>
        <dbReference type="EMBL" id="CAN79578.1"/>
    </source>
</evidence>
<reference evidence="1" key="1">
    <citation type="journal article" date="2007" name="PLoS ONE">
        <title>The first genome sequence of an elite grapevine cultivar (Pinot noir Vitis vinifera L.): coping with a highly heterozygous genome.</title>
        <authorList>
            <person name="Velasco R."/>
            <person name="Zharkikh A."/>
            <person name="Troggio M."/>
            <person name="Cartwright D.A."/>
            <person name="Cestaro A."/>
            <person name="Pruss D."/>
            <person name="Pindo M."/>
            <person name="FitzGerald L.M."/>
            <person name="Vezzulli S."/>
            <person name="Reid J."/>
            <person name="Malacarne G."/>
            <person name="Iliev D."/>
            <person name="Coppola G."/>
            <person name="Wardell B."/>
            <person name="Micheletti D."/>
            <person name="Macalma T."/>
            <person name="Facci M."/>
            <person name="Mitchell J.T."/>
            <person name="Perazzolli M."/>
            <person name="Eldredge G."/>
            <person name="Gatto P."/>
            <person name="Oyzerski R."/>
            <person name="Moretto M."/>
            <person name="Gutin N."/>
            <person name="Stefanini M."/>
            <person name="Chen Y."/>
            <person name="Segala C."/>
            <person name="Davenport C."/>
            <person name="Dematte L."/>
            <person name="Mraz A."/>
            <person name="Battilana J."/>
            <person name="Stormo K."/>
            <person name="Costa F."/>
            <person name="Tao Q."/>
            <person name="Si-Ammour A."/>
            <person name="Harkins T."/>
            <person name="Lackey A."/>
            <person name="Perbost C."/>
            <person name="Taillon B."/>
            <person name="Stella A."/>
            <person name="Solovyev V."/>
            <person name="Fawcett J.A."/>
            <person name="Sterck L."/>
            <person name="Vandepoele K."/>
            <person name="Grando S.M."/>
            <person name="Toppo S."/>
            <person name="Moser C."/>
            <person name="Lanchbury J."/>
            <person name="Bogden R."/>
            <person name="Skolnick M."/>
            <person name="Sgaramella V."/>
            <person name="Bhatnagar S.K."/>
            <person name="Fontana P."/>
            <person name="Gutin A."/>
            <person name="Van de Peer Y."/>
            <person name="Salamini F."/>
            <person name="Viola R."/>
        </authorList>
    </citation>
    <scope>NUCLEOTIDE SEQUENCE</scope>
</reference>
<proteinExistence type="predicted"/>
<protein>
    <submittedName>
        <fullName evidence="1">Uncharacterized protein</fullName>
    </submittedName>
</protein>
<name>A5C1Z9_VITVI</name>
<accession>A5C1Z9</accession>
<sequence length="121" mass="13490">MSVASFGRLQEPFRRRKVVSAKFRRHPRGLRNIFATPSYLHLAAKLASTLKFPAPFLRHGFKNMPTDGQDISINDSMKGHEAAVADKQPSLSLLQKEASRDVNIGQLMNASDSPPHPFYSS</sequence>